<reference evidence="2 4" key="1">
    <citation type="journal article" date="2011" name="Nature">
        <title>The Medicago genome provides insight into the evolution of rhizobial symbioses.</title>
        <authorList>
            <person name="Young N.D."/>
            <person name="Debelle F."/>
            <person name="Oldroyd G.E."/>
            <person name="Geurts R."/>
            <person name="Cannon S.B."/>
            <person name="Udvardi M.K."/>
            <person name="Benedito V.A."/>
            <person name="Mayer K.F."/>
            <person name="Gouzy J."/>
            <person name="Schoof H."/>
            <person name="Van de Peer Y."/>
            <person name="Proost S."/>
            <person name="Cook D.R."/>
            <person name="Meyers B.C."/>
            <person name="Spannagl M."/>
            <person name="Cheung F."/>
            <person name="De Mita S."/>
            <person name="Krishnakumar V."/>
            <person name="Gundlach H."/>
            <person name="Zhou S."/>
            <person name="Mudge J."/>
            <person name="Bharti A.K."/>
            <person name="Murray J.D."/>
            <person name="Naoumkina M.A."/>
            <person name="Rosen B."/>
            <person name="Silverstein K.A."/>
            <person name="Tang H."/>
            <person name="Rombauts S."/>
            <person name="Zhao P.X."/>
            <person name="Zhou P."/>
            <person name="Barbe V."/>
            <person name="Bardou P."/>
            <person name="Bechner M."/>
            <person name="Bellec A."/>
            <person name="Berger A."/>
            <person name="Berges H."/>
            <person name="Bidwell S."/>
            <person name="Bisseling T."/>
            <person name="Choisne N."/>
            <person name="Couloux A."/>
            <person name="Denny R."/>
            <person name="Deshpande S."/>
            <person name="Dai X."/>
            <person name="Doyle J.J."/>
            <person name="Dudez A.M."/>
            <person name="Farmer A.D."/>
            <person name="Fouteau S."/>
            <person name="Franken C."/>
            <person name="Gibelin C."/>
            <person name="Gish J."/>
            <person name="Goldstein S."/>
            <person name="Gonzalez A.J."/>
            <person name="Green P.J."/>
            <person name="Hallab A."/>
            <person name="Hartog M."/>
            <person name="Hua A."/>
            <person name="Humphray S.J."/>
            <person name="Jeong D.H."/>
            <person name="Jing Y."/>
            <person name="Jocker A."/>
            <person name="Kenton S.M."/>
            <person name="Kim D.J."/>
            <person name="Klee K."/>
            <person name="Lai H."/>
            <person name="Lang C."/>
            <person name="Lin S."/>
            <person name="Macmil S.L."/>
            <person name="Magdelenat G."/>
            <person name="Matthews L."/>
            <person name="McCorrison J."/>
            <person name="Monaghan E.L."/>
            <person name="Mun J.H."/>
            <person name="Najar F.Z."/>
            <person name="Nicholson C."/>
            <person name="Noirot C."/>
            <person name="O'Bleness M."/>
            <person name="Paule C.R."/>
            <person name="Poulain J."/>
            <person name="Prion F."/>
            <person name="Qin B."/>
            <person name="Qu C."/>
            <person name="Retzel E.F."/>
            <person name="Riddle C."/>
            <person name="Sallet E."/>
            <person name="Samain S."/>
            <person name="Samson N."/>
            <person name="Sanders I."/>
            <person name="Saurat O."/>
            <person name="Scarpelli C."/>
            <person name="Schiex T."/>
            <person name="Segurens B."/>
            <person name="Severin A.J."/>
            <person name="Sherrier D.J."/>
            <person name="Shi R."/>
            <person name="Sims S."/>
            <person name="Singer S.R."/>
            <person name="Sinharoy S."/>
            <person name="Sterck L."/>
            <person name="Viollet A."/>
            <person name="Wang B.B."/>
            <person name="Wang K."/>
            <person name="Wang M."/>
            <person name="Wang X."/>
            <person name="Warfsmann J."/>
            <person name="Weissenbach J."/>
            <person name="White D.D."/>
            <person name="White J.D."/>
            <person name="Wiley G.B."/>
            <person name="Wincker P."/>
            <person name="Xing Y."/>
            <person name="Yang L."/>
            <person name="Yao Z."/>
            <person name="Ying F."/>
            <person name="Zhai J."/>
            <person name="Zhou L."/>
            <person name="Zuber A."/>
            <person name="Denarie J."/>
            <person name="Dixon R.A."/>
            <person name="May G.D."/>
            <person name="Schwartz D.C."/>
            <person name="Rogers J."/>
            <person name="Quetier F."/>
            <person name="Town C.D."/>
            <person name="Roe B.A."/>
        </authorList>
    </citation>
    <scope>NUCLEOTIDE SEQUENCE [LARGE SCALE GENOMIC DNA]</scope>
    <source>
        <strain evidence="2">A17</strain>
        <strain evidence="3 4">cv. Jemalong A17</strain>
    </source>
</reference>
<dbReference type="PANTHER" id="PTHR31672">
    <property type="entry name" value="BNACNNG10540D PROTEIN"/>
    <property type="match status" value="1"/>
</dbReference>
<dbReference type="InterPro" id="IPR050796">
    <property type="entry name" value="SCF_F-box_component"/>
</dbReference>
<name>G7LCS3_MEDTR</name>
<accession>G7LCS3</accession>
<dbReference type="AlphaFoldDB" id="G7LCS3"/>
<dbReference type="InterPro" id="IPR017451">
    <property type="entry name" value="F-box-assoc_interact_dom"/>
</dbReference>
<sequence length="303" mass="35399">MFRTNFFIPKHLEDDDETCLLVKEESRGFPVTNYLAFFPVVPPSYQPHENIHFNYTPYGFGYDSVSDDFKVIWKVYYPLEFRSGDWVYFPDKDDPFWERDVHELDLNDSFWEEKKLIFNLYDPFSEIYSLKSNSWRKLDGVDMPASCPRSLVNMNGFCHWLSIEGPVMVLFDFTKETFVATPLPSNSDIKYKQMKMGLVELDGSLSYITNYNQTPDFHIWVLGELGVKESWTKFFVVGPLTCPLISGISVANKNRIFFNENDFVLGWFDLNTQRIEKIEAKEESSCLHIAIYKENLLSFGGIV</sequence>
<dbReference type="EMBL" id="CM001224">
    <property type="protein sequence ID" value="AET02140.2"/>
    <property type="molecule type" value="Genomic_DNA"/>
</dbReference>
<protein>
    <submittedName>
        <fullName evidence="2">F-box protein interaction domain protein</fullName>
    </submittedName>
</protein>
<evidence type="ECO:0000313" key="3">
    <source>
        <dbReference type="EnsemblPlants" id="AET02140"/>
    </source>
</evidence>
<accession>A0A0C3XYP8</accession>
<dbReference type="Pfam" id="PF07734">
    <property type="entry name" value="FBA_1"/>
    <property type="match status" value="1"/>
</dbReference>
<organism evidence="2 4">
    <name type="scientific">Medicago truncatula</name>
    <name type="common">Barrel medic</name>
    <name type="synonym">Medicago tribuloides</name>
    <dbReference type="NCBI Taxonomy" id="3880"/>
    <lineage>
        <taxon>Eukaryota</taxon>
        <taxon>Viridiplantae</taxon>
        <taxon>Streptophyta</taxon>
        <taxon>Embryophyta</taxon>
        <taxon>Tracheophyta</taxon>
        <taxon>Spermatophyta</taxon>
        <taxon>Magnoliopsida</taxon>
        <taxon>eudicotyledons</taxon>
        <taxon>Gunneridae</taxon>
        <taxon>Pentapetalae</taxon>
        <taxon>rosids</taxon>
        <taxon>fabids</taxon>
        <taxon>Fabales</taxon>
        <taxon>Fabaceae</taxon>
        <taxon>Papilionoideae</taxon>
        <taxon>50 kb inversion clade</taxon>
        <taxon>NPAAA clade</taxon>
        <taxon>Hologalegina</taxon>
        <taxon>IRL clade</taxon>
        <taxon>Trifolieae</taxon>
        <taxon>Medicago</taxon>
    </lineage>
</organism>
<keyword evidence="4" id="KW-1185">Reference proteome</keyword>
<dbReference type="EnsemblPlants" id="AET02140">
    <property type="protein sequence ID" value="AET02140"/>
    <property type="gene ID" value="MTR_8g035690"/>
</dbReference>
<reference evidence="2 4" key="2">
    <citation type="journal article" date="2014" name="BMC Genomics">
        <title>An improved genome release (version Mt4.0) for the model legume Medicago truncatula.</title>
        <authorList>
            <person name="Tang H."/>
            <person name="Krishnakumar V."/>
            <person name="Bidwell S."/>
            <person name="Rosen B."/>
            <person name="Chan A."/>
            <person name="Zhou S."/>
            <person name="Gentzbittel L."/>
            <person name="Childs K.L."/>
            <person name="Yandell M."/>
            <person name="Gundlach H."/>
            <person name="Mayer K.F."/>
            <person name="Schwartz D.C."/>
            <person name="Town C.D."/>
        </authorList>
    </citation>
    <scope>GENOME REANNOTATION</scope>
    <source>
        <strain evidence="3 4">cv. Jemalong A17</strain>
    </source>
</reference>
<dbReference type="HOGENOM" id="CLU_027176_5_1_1"/>
<gene>
    <name evidence="2" type="ordered locus">MTR_8g035690</name>
</gene>
<evidence type="ECO:0000313" key="2">
    <source>
        <dbReference type="EMBL" id="AET02140.2"/>
    </source>
</evidence>
<dbReference type="NCBIfam" id="TIGR01640">
    <property type="entry name" value="F_box_assoc_1"/>
    <property type="match status" value="1"/>
</dbReference>
<dbReference type="SUPFAM" id="SSF50965">
    <property type="entry name" value="Galactose oxidase, central domain"/>
    <property type="match status" value="1"/>
</dbReference>
<feature type="domain" description="F-box associated beta-propeller type 1" evidence="1">
    <location>
        <begin position="123"/>
        <end position="275"/>
    </location>
</feature>
<dbReference type="Proteomes" id="UP000002051">
    <property type="component" value="Chromosome 8"/>
</dbReference>
<dbReference type="InterPro" id="IPR006527">
    <property type="entry name" value="F-box-assoc_dom_typ1"/>
</dbReference>
<proteinExistence type="predicted"/>
<evidence type="ECO:0000259" key="1">
    <source>
        <dbReference type="Pfam" id="PF07734"/>
    </source>
</evidence>
<dbReference type="OrthoDB" id="1415606at2759"/>
<dbReference type="PaxDb" id="3880-AET02140"/>
<dbReference type="PANTHER" id="PTHR31672:SF13">
    <property type="entry name" value="F-BOX PROTEIN CPR30-LIKE"/>
    <property type="match status" value="1"/>
</dbReference>
<dbReference type="InterPro" id="IPR011043">
    <property type="entry name" value="Gal_Oxase/kelch_b-propeller"/>
</dbReference>
<evidence type="ECO:0000313" key="4">
    <source>
        <dbReference type="Proteomes" id="UP000002051"/>
    </source>
</evidence>
<reference evidence="3" key="3">
    <citation type="submission" date="2015-04" db="UniProtKB">
        <authorList>
            <consortium name="EnsemblPlants"/>
        </authorList>
    </citation>
    <scope>IDENTIFICATION</scope>
    <source>
        <strain evidence="3">cv. Jemalong A17</strain>
    </source>
</reference>